<sequence length="347" mass="39212">MAFAESWRVGFELELILGDLNDPRFEYFNSDPMDVASHEYCRAVAADLTRFTGKRWLAAQKKQRRTGYFVYPEYDLDPLDWPEGTVAGVELVTPPLSIAEADDLRRMIAEWVYEVDGDINSYPNRFSLGSGWHINIDPGEDSRRFDEPKILLGADELPPCWALVGRIISGPGQFDRLQDEYARAMEPLGLCRGEVKSGRKHKPVRGYLAELRAQEVANAKQAADLQAELARLRDRALRTEVDRRVAHKDRQAAASAKAAWEQARAKVEAERLAVEEDRRLIGRLFDALGHTNRVATKFMQMVKRFPESRWSEETLMMAEAASAAAGPSLDAVGRLRDYMALTQGRGR</sequence>
<dbReference type="Proteomes" id="UP000028411">
    <property type="component" value="Unassembled WGS sequence"/>
</dbReference>
<accession>A0A081RCY6</accession>
<evidence type="ECO:0000313" key="3">
    <source>
        <dbReference type="Proteomes" id="UP000028411"/>
    </source>
</evidence>
<reference evidence="2 3" key="1">
    <citation type="submission" date="2014-02" db="EMBL/GenBank/DDBJ databases">
        <title>Whole genome sequence of Sphingobium chlorophenolicum NBRC 16172.</title>
        <authorList>
            <person name="Gan H.M."/>
            <person name="Gan H.Y."/>
            <person name="Chew T.H."/>
            <person name="Savka M.A."/>
        </authorList>
    </citation>
    <scope>NUCLEOTIDE SEQUENCE [LARGE SCALE GENOMIC DNA]</scope>
    <source>
        <strain evidence="2 3">NBRC 16172</strain>
    </source>
</reference>
<dbReference type="PATRIC" id="fig|46429.4.peg.2692"/>
<feature type="coiled-coil region" evidence="1">
    <location>
        <begin position="222"/>
        <end position="277"/>
    </location>
</feature>
<dbReference type="AlphaFoldDB" id="A0A081RCY6"/>
<evidence type="ECO:0000256" key="1">
    <source>
        <dbReference type="SAM" id="Coils"/>
    </source>
</evidence>
<comment type="caution">
    <text evidence="2">The sequence shown here is derived from an EMBL/GenBank/DDBJ whole genome shotgun (WGS) entry which is preliminary data.</text>
</comment>
<protein>
    <submittedName>
        <fullName evidence="2">Uncharacterized protein</fullName>
    </submittedName>
</protein>
<organism evidence="2 3">
    <name type="scientific">Sphingobium chlorophenolicum</name>
    <dbReference type="NCBI Taxonomy" id="46429"/>
    <lineage>
        <taxon>Bacteria</taxon>
        <taxon>Pseudomonadati</taxon>
        <taxon>Pseudomonadota</taxon>
        <taxon>Alphaproteobacteria</taxon>
        <taxon>Sphingomonadales</taxon>
        <taxon>Sphingomonadaceae</taxon>
        <taxon>Sphingobium</taxon>
    </lineage>
</organism>
<keyword evidence="1" id="KW-0175">Coiled coil</keyword>
<dbReference type="EMBL" id="JFHR01000030">
    <property type="protein sequence ID" value="KEQ53059.1"/>
    <property type="molecule type" value="Genomic_DNA"/>
</dbReference>
<name>A0A081RCY6_SPHCR</name>
<evidence type="ECO:0000313" key="2">
    <source>
        <dbReference type="EMBL" id="KEQ53059.1"/>
    </source>
</evidence>
<gene>
    <name evidence="2" type="ORF">BV95_02715</name>
</gene>
<proteinExistence type="predicted"/>
<dbReference type="eggNOG" id="ENOG5033UM6">
    <property type="taxonomic scope" value="Bacteria"/>
</dbReference>